<keyword evidence="4" id="KW-0963">Cytoplasm</keyword>
<dbReference type="AlphaFoldDB" id="A0A6J7III5"/>
<dbReference type="GO" id="GO:0008840">
    <property type="term" value="F:4-hydroxy-tetrahydrodipicolinate synthase activity"/>
    <property type="evidence" value="ECO:0007669"/>
    <property type="project" value="UniProtKB-EC"/>
</dbReference>
<dbReference type="PIRSF" id="PIRSF001365">
    <property type="entry name" value="DHDPS"/>
    <property type="match status" value="1"/>
</dbReference>
<keyword evidence="9" id="KW-0704">Schiff base</keyword>
<dbReference type="PROSITE" id="PS00666">
    <property type="entry name" value="DHDPS_2"/>
    <property type="match status" value="1"/>
</dbReference>
<evidence type="ECO:0000256" key="2">
    <source>
        <dbReference type="ARBA" id="ARBA00005120"/>
    </source>
</evidence>
<evidence type="ECO:0000313" key="11">
    <source>
        <dbReference type="EMBL" id="CAB4930640.1"/>
    </source>
</evidence>
<dbReference type="GO" id="GO:0009089">
    <property type="term" value="P:lysine biosynthetic process via diaminopimelate"/>
    <property type="evidence" value="ECO:0007669"/>
    <property type="project" value="UniProtKB-UniPathway"/>
</dbReference>
<evidence type="ECO:0000256" key="9">
    <source>
        <dbReference type="ARBA" id="ARBA00023270"/>
    </source>
</evidence>
<keyword evidence="6" id="KW-0220">Diaminopimelate biosynthesis</keyword>
<comment type="catalytic activity">
    <reaction evidence="10">
        <text>L-aspartate 4-semialdehyde + pyruvate = (2S,4S)-4-hydroxy-2,3,4,5-tetrahydrodipicolinate + H2O + H(+)</text>
        <dbReference type="Rhea" id="RHEA:34171"/>
        <dbReference type="ChEBI" id="CHEBI:15361"/>
        <dbReference type="ChEBI" id="CHEBI:15377"/>
        <dbReference type="ChEBI" id="CHEBI:15378"/>
        <dbReference type="ChEBI" id="CHEBI:67139"/>
        <dbReference type="ChEBI" id="CHEBI:537519"/>
        <dbReference type="EC" id="4.3.3.7"/>
    </reaction>
</comment>
<evidence type="ECO:0000256" key="4">
    <source>
        <dbReference type="ARBA" id="ARBA00022490"/>
    </source>
</evidence>
<dbReference type="UniPathway" id="UPA00034">
    <property type="reaction ID" value="UER00017"/>
</dbReference>
<dbReference type="GO" id="GO:0005829">
    <property type="term" value="C:cytosol"/>
    <property type="evidence" value="ECO:0007669"/>
    <property type="project" value="TreeGrafter"/>
</dbReference>
<dbReference type="Pfam" id="PF00701">
    <property type="entry name" value="DHDPS"/>
    <property type="match status" value="1"/>
</dbReference>
<sequence length="319" mass="33546">MVACKLCSVLDRFRTSGAGCHWYGEVMSRFGSVITAMITPFTSTGELDHEGAAALARWLVEQGNDALVLSGTTGEAACLTDEEQVTLWRTVRAAVDVPLIAGSGTNDTRHAGELTAQAADAGMDAVLIVTPYYNRPSQAGIEAHFRHVAGCTDLPVIVYDIPVRTGRKISSELIGRFAREIPNVVGLKDAAGDPGATAEVIAAAPAGFEVFSGDDSLTLPLLAVGAVGVIGVATHWAAPIMRDMIAAFQSGDIATARTLNARMLESYSFETGDLNPNPVPTKAMLRALGQPAGPCRPPMGFGPDDLEARALAVHERLYA</sequence>
<evidence type="ECO:0000256" key="7">
    <source>
        <dbReference type="ARBA" id="ARBA00023154"/>
    </source>
</evidence>
<keyword evidence="5" id="KW-0028">Amino-acid biosynthesis</keyword>
<dbReference type="EMBL" id="CAFBNC010000022">
    <property type="protein sequence ID" value="CAB4930640.1"/>
    <property type="molecule type" value="Genomic_DNA"/>
</dbReference>
<dbReference type="InterPro" id="IPR020624">
    <property type="entry name" value="Schiff_base-form_aldolases_CS"/>
</dbReference>
<dbReference type="PROSITE" id="PS00665">
    <property type="entry name" value="DHDPS_1"/>
    <property type="match status" value="1"/>
</dbReference>
<dbReference type="EC" id="4.3.3.7" evidence="3"/>
<dbReference type="CDD" id="cd00950">
    <property type="entry name" value="DHDPS"/>
    <property type="match status" value="1"/>
</dbReference>
<dbReference type="PRINTS" id="PR00146">
    <property type="entry name" value="DHPICSNTHASE"/>
</dbReference>
<dbReference type="HAMAP" id="MF_00418">
    <property type="entry name" value="DapA"/>
    <property type="match status" value="1"/>
</dbReference>
<dbReference type="InterPro" id="IPR002220">
    <property type="entry name" value="DapA-like"/>
</dbReference>
<reference evidence="11" key="1">
    <citation type="submission" date="2020-05" db="EMBL/GenBank/DDBJ databases">
        <authorList>
            <person name="Chiriac C."/>
            <person name="Salcher M."/>
            <person name="Ghai R."/>
            <person name="Kavagutti S V."/>
        </authorList>
    </citation>
    <scope>NUCLEOTIDE SEQUENCE</scope>
</reference>
<organism evidence="11">
    <name type="scientific">freshwater metagenome</name>
    <dbReference type="NCBI Taxonomy" id="449393"/>
    <lineage>
        <taxon>unclassified sequences</taxon>
        <taxon>metagenomes</taxon>
        <taxon>ecological metagenomes</taxon>
    </lineage>
</organism>
<comment type="pathway">
    <text evidence="2">Amino-acid biosynthesis; L-lysine biosynthesis via DAP pathway; (S)-tetrahydrodipicolinate from L-aspartate: step 3/4.</text>
</comment>
<dbReference type="SUPFAM" id="SSF51569">
    <property type="entry name" value="Aldolase"/>
    <property type="match status" value="1"/>
</dbReference>
<dbReference type="Gene3D" id="3.20.20.70">
    <property type="entry name" value="Aldolase class I"/>
    <property type="match status" value="1"/>
</dbReference>
<comment type="function">
    <text evidence="1">Catalyzes the condensation of (S)-aspartate-beta-semialdehyde [(S)-ASA] and pyruvate to 4-hydroxy-tetrahydrodipicolinate (HTPA).</text>
</comment>
<keyword evidence="7" id="KW-0457">Lysine biosynthesis</keyword>
<dbReference type="InterPro" id="IPR020625">
    <property type="entry name" value="Schiff_base-form_aldolases_AS"/>
</dbReference>
<dbReference type="PANTHER" id="PTHR12128">
    <property type="entry name" value="DIHYDRODIPICOLINATE SYNTHASE"/>
    <property type="match status" value="1"/>
</dbReference>
<gene>
    <name evidence="11" type="ORF">UFOPK3733_00647</name>
</gene>
<dbReference type="InterPro" id="IPR005263">
    <property type="entry name" value="DapA"/>
</dbReference>
<dbReference type="InterPro" id="IPR013785">
    <property type="entry name" value="Aldolase_TIM"/>
</dbReference>
<protein>
    <recommendedName>
        <fullName evidence="3">4-hydroxy-tetrahydrodipicolinate synthase</fullName>
        <ecNumber evidence="3">4.3.3.7</ecNumber>
    </recommendedName>
</protein>
<dbReference type="PANTHER" id="PTHR12128:SF66">
    <property type="entry name" value="4-HYDROXY-2-OXOGLUTARATE ALDOLASE, MITOCHONDRIAL"/>
    <property type="match status" value="1"/>
</dbReference>
<evidence type="ECO:0000256" key="8">
    <source>
        <dbReference type="ARBA" id="ARBA00023239"/>
    </source>
</evidence>
<evidence type="ECO:0000256" key="10">
    <source>
        <dbReference type="ARBA" id="ARBA00047836"/>
    </source>
</evidence>
<dbReference type="GO" id="GO:0019877">
    <property type="term" value="P:diaminopimelate biosynthetic process"/>
    <property type="evidence" value="ECO:0007669"/>
    <property type="project" value="UniProtKB-KW"/>
</dbReference>
<evidence type="ECO:0000256" key="3">
    <source>
        <dbReference type="ARBA" id="ARBA00012086"/>
    </source>
</evidence>
<dbReference type="SMART" id="SM01130">
    <property type="entry name" value="DHDPS"/>
    <property type="match status" value="1"/>
</dbReference>
<evidence type="ECO:0000256" key="1">
    <source>
        <dbReference type="ARBA" id="ARBA00003294"/>
    </source>
</evidence>
<proteinExistence type="inferred from homology"/>
<accession>A0A6J7III5</accession>
<evidence type="ECO:0000256" key="5">
    <source>
        <dbReference type="ARBA" id="ARBA00022605"/>
    </source>
</evidence>
<keyword evidence="8" id="KW-0456">Lyase</keyword>
<dbReference type="NCBIfam" id="TIGR00674">
    <property type="entry name" value="dapA"/>
    <property type="match status" value="1"/>
</dbReference>
<name>A0A6J7III5_9ZZZZ</name>
<evidence type="ECO:0000256" key="6">
    <source>
        <dbReference type="ARBA" id="ARBA00022915"/>
    </source>
</evidence>